<dbReference type="InterPro" id="IPR020103">
    <property type="entry name" value="PsdUridine_synth_cat_dom_sf"/>
</dbReference>
<comment type="similarity">
    <text evidence="1">Belongs to the pseudouridine synthase TruD family.</text>
</comment>
<keyword evidence="6" id="KW-1185">Reference proteome</keyword>
<evidence type="ECO:0000313" key="5">
    <source>
        <dbReference type="EMBL" id="MES1918827.1"/>
    </source>
</evidence>
<dbReference type="PANTHER" id="PTHR13326">
    <property type="entry name" value="TRNA PSEUDOURIDINE SYNTHASE D"/>
    <property type="match status" value="1"/>
</dbReference>
<dbReference type="PROSITE" id="PS01268">
    <property type="entry name" value="UPF0024"/>
    <property type="match status" value="1"/>
</dbReference>
<evidence type="ECO:0000313" key="6">
    <source>
        <dbReference type="Proteomes" id="UP001439008"/>
    </source>
</evidence>
<organism evidence="5 6">
    <name type="scientific">Bonamia ostreae</name>
    <dbReference type="NCBI Taxonomy" id="126728"/>
    <lineage>
        <taxon>Eukaryota</taxon>
        <taxon>Sar</taxon>
        <taxon>Rhizaria</taxon>
        <taxon>Endomyxa</taxon>
        <taxon>Ascetosporea</taxon>
        <taxon>Haplosporida</taxon>
        <taxon>Bonamia</taxon>
    </lineage>
</organism>
<dbReference type="InterPro" id="IPR042214">
    <property type="entry name" value="TruD_catalytic"/>
</dbReference>
<evidence type="ECO:0000256" key="1">
    <source>
        <dbReference type="ARBA" id="ARBA00007953"/>
    </source>
</evidence>
<dbReference type="PIRSF" id="PIRSF037016">
    <property type="entry name" value="Pseudouridin_synth_euk_prd"/>
    <property type="match status" value="1"/>
</dbReference>
<dbReference type="InterPro" id="IPR020119">
    <property type="entry name" value="PsdUridine_synth_TruD_CS"/>
</dbReference>
<evidence type="ECO:0000259" key="4">
    <source>
        <dbReference type="PROSITE" id="PS50984"/>
    </source>
</evidence>
<dbReference type="EMBL" id="JBDODL010000134">
    <property type="protein sequence ID" value="MES1918827.1"/>
    <property type="molecule type" value="Genomic_DNA"/>
</dbReference>
<dbReference type="InterPro" id="IPR001656">
    <property type="entry name" value="PsdUridine_synth_TruD"/>
</dbReference>
<evidence type="ECO:0000256" key="2">
    <source>
        <dbReference type="ARBA" id="ARBA00022694"/>
    </source>
</evidence>
<gene>
    <name evidence="5" type="ORF">MHBO_000727</name>
</gene>
<dbReference type="Gene3D" id="3.30.2350.20">
    <property type="entry name" value="TruD, catalytic domain"/>
    <property type="match status" value="2"/>
</dbReference>
<name>A0ABV2AGQ5_9EUKA</name>
<dbReference type="PROSITE" id="PS50984">
    <property type="entry name" value="TRUD"/>
    <property type="match status" value="1"/>
</dbReference>
<proteinExistence type="inferred from homology"/>
<reference evidence="5 6" key="1">
    <citation type="journal article" date="2024" name="BMC Biol.">
        <title>Comparative genomics of Ascetosporea gives new insight into the evolutionary basis for animal parasitism in Rhizaria.</title>
        <authorList>
            <person name="Hiltunen Thoren M."/>
            <person name="Onut-Brannstrom I."/>
            <person name="Alfjorden A."/>
            <person name="Peckova H."/>
            <person name="Swords F."/>
            <person name="Hooper C."/>
            <person name="Holzer A.S."/>
            <person name="Bass D."/>
            <person name="Burki F."/>
        </authorList>
    </citation>
    <scope>NUCLEOTIDE SEQUENCE [LARGE SCALE GENOMIC DNA]</scope>
    <source>
        <strain evidence="5">20-A016</strain>
    </source>
</reference>
<keyword evidence="3" id="KW-0413">Isomerase</keyword>
<dbReference type="PANTHER" id="PTHR13326:SF21">
    <property type="entry name" value="PSEUDOURIDYLATE SYNTHASE PUS7L"/>
    <property type="match status" value="1"/>
</dbReference>
<feature type="domain" description="TRUD" evidence="4">
    <location>
        <begin position="92"/>
        <end position="319"/>
    </location>
</feature>
<evidence type="ECO:0000256" key="3">
    <source>
        <dbReference type="ARBA" id="ARBA00023235"/>
    </source>
</evidence>
<dbReference type="CDD" id="cd02576">
    <property type="entry name" value="PseudoU_synth_ScPUS7"/>
    <property type="match status" value="1"/>
</dbReference>
<dbReference type="InterPro" id="IPR011760">
    <property type="entry name" value="PsdUridine_synth_TruD_insert"/>
</dbReference>
<sequence>MRLRPKLFSFCGNKDRKAVTIQRVCAKRITAKRVRDVSRFSRRLFVGDFEYQVRPLSLGQLDGNRFNIVLRKIEKKRKNDFEAISESIKENGFINYFGLQRFGSCSVPTHNFGKLVLKRQWDELVALILFTDEIGKLPTQHRKIAETLKNKKSFSEALKHCPKHLSVERPVLERLSQNINSRDAFNSIARQTKSIYVHAFQSYIWNKAASARLKKYGFSPVVGDLVVLGKEQGMAQSSGRKTKTLVRSLGKADVDSGDFSIFDVVLPLPCAGCELPRNEAGEIYEAELKKEGISDQLVEKLRKDRSLIIYPNYRPLMMRCLNFKSKFGSGLENSLPVEQPELIENGSFSEMVNEQLVDRTLGEEQSSKTVDCEKKSGIIIDREKFCAAQLQFDLPSSCYATSLLREFSK</sequence>
<keyword evidence="2" id="KW-0819">tRNA processing</keyword>
<dbReference type="Proteomes" id="UP001439008">
    <property type="component" value="Unassembled WGS sequence"/>
</dbReference>
<comment type="caution">
    <text evidence="5">The sequence shown here is derived from an EMBL/GenBank/DDBJ whole genome shotgun (WGS) entry which is preliminary data.</text>
</comment>
<dbReference type="Pfam" id="PF01142">
    <property type="entry name" value="TruD"/>
    <property type="match status" value="1"/>
</dbReference>
<dbReference type="SUPFAM" id="SSF55120">
    <property type="entry name" value="Pseudouridine synthase"/>
    <property type="match status" value="1"/>
</dbReference>
<protein>
    <recommendedName>
        <fullName evidence="4">TRUD domain-containing protein</fullName>
    </recommendedName>
</protein>
<accession>A0ABV2AGQ5</accession>
<dbReference type="NCBIfam" id="TIGR00094">
    <property type="entry name" value="tRNA_TruD_broad"/>
    <property type="match status" value="1"/>
</dbReference>